<keyword evidence="6" id="KW-0067">ATP-binding</keyword>
<sequence length="640" mass="71282">MSQLADVFNSDGALAKVVNGYIPRAGQQEMAEKIAAAIGNQQHLIAEAGTGTGKTFAYLIPAILSLKKVIVSTGTKNLQDQLFNKDIPIIRKALPNRPFKASLLKGRANYLCIYRLDQALNTAFGYAQEEAAALAQIKAWSQRTVNGDISEAADVQDNDPVWYHATSTTDNCLGQECPVYADCFLTKARKQAQESDIIVVNHHLLCADWSIRETGFGELLPNAEVVVIDEAHQLSDVASNFLGVNLSGKQLADLASDTLAEFLTDAKDMPDLRQASEDLQHQIKELRLAFDLEIRRGDWQDIVGNPKITGALIDLQTQLKRLTAALAPAAVRSKGLESCYDRAAALDEQLYTLIHDQDGQWIKWYETFSKSFTLSRTPLDIAKAFRSFMQLHKATWIFTSATLSVANNFRHFSSNLGLNGAECQSWDSPFDYPQQSLFYHPKGLPSPSDPEFTDKIIQFVIPVLEASRGRAFFLFTSHKALQRTAKLLEGKISYPLLVQGTRSKGLLLEQFKEMGHAVLLATASFWEGVDVRGDALSCVIIDKLPFASPGDPVLKARMQAMEQQGRNPFFEYQLPNAIIMLRQGVGRLIRDVNDRGVLMVCDPRLLKRSYGQMFLDSVPAMQRSRDIEDVRRFFAVENQS</sequence>
<dbReference type="SMART" id="SM00487">
    <property type="entry name" value="DEXDc"/>
    <property type="match status" value="1"/>
</dbReference>
<evidence type="ECO:0000256" key="7">
    <source>
        <dbReference type="ARBA" id="ARBA00023004"/>
    </source>
</evidence>
<feature type="domain" description="Helicase ATP-binding" evidence="14">
    <location>
        <begin position="13"/>
        <end position="276"/>
    </location>
</feature>
<keyword evidence="5 15" id="KW-0347">Helicase</keyword>
<keyword evidence="9" id="KW-0238">DNA-binding</keyword>
<dbReference type="RefSeq" id="WP_215579865.1">
    <property type="nucleotide sequence ID" value="NZ_CP073754.1"/>
</dbReference>
<keyword evidence="10" id="KW-0413">Isomerase</keyword>
<evidence type="ECO:0000256" key="13">
    <source>
        <dbReference type="ARBA" id="ARBA00048954"/>
    </source>
</evidence>
<evidence type="ECO:0000256" key="5">
    <source>
        <dbReference type="ARBA" id="ARBA00022806"/>
    </source>
</evidence>
<keyword evidence="2" id="KW-0479">Metal-binding</keyword>
<evidence type="ECO:0000313" key="16">
    <source>
        <dbReference type="Proteomes" id="UP000676649"/>
    </source>
</evidence>
<dbReference type="GO" id="GO:0003677">
    <property type="term" value="F:DNA binding"/>
    <property type="evidence" value="ECO:0007669"/>
    <property type="project" value="UniProtKB-KW"/>
</dbReference>
<gene>
    <name evidence="15" type="ORF">KEF85_09410</name>
</gene>
<protein>
    <recommendedName>
        <fullName evidence="12">DNA 5'-3' helicase</fullName>
        <ecNumber evidence="12">5.6.2.3</ecNumber>
    </recommendedName>
</protein>
<keyword evidence="8" id="KW-0411">Iron-sulfur</keyword>
<dbReference type="AlphaFoldDB" id="A0A975MKJ8"/>
<evidence type="ECO:0000256" key="11">
    <source>
        <dbReference type="ARBA" id="ARBA00038058"/>
    </source>
</evidence>
<dbReference type="EMBL" id="CP073754">
    <property type="protein sequence ID" value="QWF69598.1"/>
    <property type="molecule type" value="Genomic_DNA"/>
</dbReference>
<dbReference type="EC" id="5.6.2.3" evidence="12"/>
<evidence type="ECO:0000256" key="6">
    <source>
        <dbReference type="ARBA" id="ARBA00022840"/>
    </source>
</evidence>
<comment type="catalytic activity">
    <reaction evidence="13">
        <text>ATP + H2O = ADP + phosphate + H(+)</text>
        <dbReference type="Rhea" id="RHEA:13065"/>
        <dbReference type="ChEBI" id="CHEBI:15377"/>
        <dbReference type="ChEBI" id="CHEBI:15378"/>
        <dbReference type="ChEBI" id="CHEBI:30616"/>
        <dbReference type="ChEBI" id="CHEBI:43474"/>
        <dbReference type="ChEBI" id="CHEBI:456216"/>
        <dbReference type="EC" id="5.6.2.3"/>
    </reaction>
</comment>
<evidence type="ECO:0000256" key="8">
    <source>
        <dbReference type="ARBA" id="ARBA00023014"/>
    </source>
</evidence>
<evidence type="ECO:0000256" key="1">
    <source>
        <dbReference type="ARBA" id="ARBA00001966"/>
    </source>
</evidence>
<dbReference type="GO" id="GO:0016818">
    <property type="term" value="F:hydrolase activity, acting on acid anhydrides, in phosphorus-containing anhydrides"/>
    <property type="evidence" value="ECO:0007669"/>
    <property type="project" value="InterPro"/>
</dbReference>
<dbReference type="GO" id="GO:0043139">
    <property type="term" value="F:5'-3' DNA helicase activity"/>
    <property type="evidence" value="ECO:0007669"/>
    <property type="project" value="UniProtKB-EC"/>
</dbReference>
<evidence type="ECO:0000256" key="3">
    <source>
        <dbReference type="ARBA" id="ARBA00022741"/>
    </source>
</evidence>
<comment type="similarity">
    <text evidence="11">Belongs to the helicase family. DinG subfamily.</text>
</comment>
<proteinExistence type="inferred from homology"/>
<dbReference type="SMART" id="SM00491">
    <property type="entry name" value="HELICc2"/>
    <property type="match status" value="1"/>
</dbReference>
<dbReference type="PANTHER" id="PTHR11472">
    <property type="entry name" value="DNA REPAIR DEAD HELICASE RAD3/XP-D SUBFAMILY MEMBER"/>
    <property type="match status" value="1"/>
</dbReference>
<dbReference type="InterPro" id="IPR014001">
    <property type="entry name" value="Helicase_ATP-bd"/>
</dbReference>
<dbReference type="InterPro" id="IPR010614">
    <property type="entry name" value="RAD3-like_helicase_DEAD"/>
</dbReference>
<evidence type="ECO:0000259" key="14">
    <source>
        <dbReference type="PROSITE" id="PS51193"/>
    </source>
</evidence>
<keyword evidence="4" id="KW-0378">Hydrolase</keyword>
<dbReference type="KEGG" id="mpad:KEF85_09410"/>
<organism evidence="15 16">
    <name type="scientific">Methylomonas paludis</name>
    <dbReference type="NCBI Taxonomy" id="1173101"/>
    <lineage>
        <taxon>Bacteria</taxon>
        <taxon>Pseudomonadati</taxon>
        <taxon>Pseudomonadota</taxon>
        <taxon>Gammaproteobacteria</taxon>
        <taxon>Methylococcales</taxon>
        <taxon>Methylococcaceae</taxon>
        <taxon>Methylomonas</taxon>
    </lineage>
</organism>
<dbReference type="GO" id="GO:0005524">
    <property type="term" value="F:ATP binding"/>
    <property type="evidence" value="ECO:0007669"/>
    <property type="project" value="UniProtKB-KW"/>
</dbReference>
<evidence type="ECO:0000256" key="10">
    <source>
        <dbReference type="ARBA" id="ARBA00023235"/>
    </source>
</evidence>
<accession>A0A975MKJ8</accession>
<dbReference type="InterPro" id="IPR027417">
    <property type="entry name" value="P-loop_NTPase"/>
</dbReference>
<dbReference type="Pfam" id="PF06733">
    <property type="entry name" value="DEAD_2"/>
    <property type="match status" value="1"/>
</dbReference>
<dbReference type="GO" id="GO:0046872">
    <property type="term" value="F:metal ion binding"/>
    <property type="evidence" value="ECO:0007669"/>
    <property type="project" value="UniProtKB-KW"/>
</dbReference>
<keyword evidence="7" id="KW-0408">Iron</keyword>
<keyword evidence="16" id="KW-1185">Reference proteome</keyword>
<dbReference type="PANTHER" id="PTHR11472:SF34">
    <property type="entry name" value="REGULATOR OF TELOMERE ELONGATION HELICASE 1"/>
    <property type="match status" value="1"/>
</dbReference>
<dbReference type="SUPFAM" id="SSF52540">
    <property type="entry name" value="P-loop containing nucleoside triphosphate hydrolases"/>
    <property type="match status" value="2"/>
</dbReference>
<comment type="cofactor">
    <cofactor evidence="1">
        <name>[4Fe-4S] cluster</name>
        <dbReference type="ChEBI" id="CHEBI:49883"/>
    </cofactor>
</comment>
<dbReference type="Proteomes" id="UP000676649">
    <property type="component" value="Chromosome"/>
</dbReference>
<evidence type="ECO:0000256" key="9">
    <source>
        <dbReference type="ARBA" id="ARBA00023125"/>
    </source>
</evidence>
<evidence type="ECO:0000256" key="2">
    <source>
        <dbReference type="ARBA" id="ARBA00022723"/>
    </source>
</evidence>
<dbReference type="GO" id="GO:0051536">
    <property type="term" value="F:iron-sulfur cluster binding"/>
    <property type="evidence" value="ECO:0007669"/>
    <property type="project" value="UniProtKB-KW"/>
</dbReference>
<dbReference type="InterPro" id="IPR006555">
    <property type="entry name" value="ATP-dep_Helicase_C"/>
</dbReference>
<reference evidence="15" key="1">
    <citation type="submission" date="2021-04" db="EMBL/GenBank/DDBJ databases">
        <title>Draft genome sequence data of methanotrophic Methylovulum sp. strain S1L and Methylomonas sp. strain S2AM isolated from boreal lake water columns.</title>
        <authorList>
            <person name="Rissanen A.J."/>
            <person name="Mangayil R."/>
            <person name="Svenning M.M."/>
            <person name="Khanongnuch R."/>
        </authorList>
    </citation>
    <scope>NUCLEOTIDE SEQUENCE</scope>
    <source>
        <strain evidence="15">S2AM</strain>
    </source>
</reference>
<keyword evidence="3" id="KW-0547">Nucleotide-binding</keyword>
<dbReference type="PROSITE" id="PS51193">
    <property type="entry name" value="HELICASE_ATP_BIND_2"/>
    <property type="match status" value="1"/>
</dbReference>
<dbReference type="InterPro" id="IPR014013">
    <property type="entry name" value="Helic_SF1/SF2_ATP-bd_DinG/Rad3"/>
</dbReference>
<dbReference type="Pfam" id="PF13307">
    <property type="entry name" value="Helicase_C_2"/>
    <property type="match status" value="1"/>
</dbReference>
<dbReference type="InterPro" id="IPR011545">
    <property type="entry name" value="DEAD/DEAH_box_helicase_dom"/>
</dbReference>
<dbReference type="Pfam" id="PF00270">
    <property type="entry name" value="DEAD"/>
    <property type="match status" value="1"/>
</dbReference>
<dbReference type="InterPro" id="IPR045028">
    <property type="entry name" value="DinG/Rad3-like"/>
</dbReference>
<evidence type="ECO:0000313" key="15">
    <source>
        <dbReference type="EMBL" id="QWF69598.1"/>
    </source>
</evidence>
<dbReference type="GO" id="GO:0006281">
    <property type="term" value="P:DNA repair"/>
    <property type="evidence" value="ECO:0007669"/>
    <property type="project" value="TreeGrafter"/>
</dbReference>
<name>A0A975MKJ8_9GAMM</name>
<dbReference type="Gene3D" id="3.40.50.300">
    <property type="entry name" value="P-loop containing nucleotide triphosphate hydrolases"/>
    <property type="match status" value="2"/>
</dbReference>
<evidence type="ECO:0000256" key="4">
    <source>
        <dbReference type="ARBA" id="ARBA00022801"/>
    </source>
</evidence>
<evidence type="ECO:0000256" key="12">
    <source>
        <dbReference type="ARBA" id="ARBA00044969"/>
    </source>
</evidence>